<organism evidence="2 3">
    <name type="scientific">Psittacicella hinzii</name>
    <dbReference type="NCBI Taxonomy" id="2028575"/>
    <lineage>
        <taxon>Bacteria</taxon>
        <taxon>Pseudomonadati</taxon>
        <taxon>Pseudomonadota</taxon>
        <taxon>Gammaproteobacteria</taxon>
        <taxon>Pasteurellales</taxon>
        <taxon>Psittacicellaceae</taxon>
        <taxon>Psittacicella</taxon>
    </lineage>
</organism>
<evidence type="ECO:0000313" key="2">
    <source>
        <dbReference type="EMBL" id="RIY39596.1"/>
    </source>
</evidence>
<protein>
    <submittedName>
        <fullName evidence="2">Restriction endonuclease</fullName>
    </submittedName>
</protein>
<gene>
    <name evidence="2" type="ORF">CKF58_01890</name>
</gene>
<dbReference type="InterPro" id="IPR011335">
    <property type="entry name" value="Restrct_endonuc-II-like"/>
</dbReference>
<proteinExistence type="predicted"/>
<dbReference type="OrthoDB" id="9797574at2"/>
<keyword evidence="2" id="KW-0255">Endonuclease</keyword>
<evidence type="ECO:0000313" key="3">
    <source>
        <dbReference type="Proteomes" id="UP000265916"/>
    </source>
</evidence>
<evidence type="ECO:0000259" key="1">
    <source>
        <dbReference type="Pfam" id="PF09019"/>
    </source>
</evidence>
<dbReference type="Proteomes" id="UP000265916">
    <property type="component" value="Unassembled WGS sequence"/>
</dbReference>
<dbReference type="Gene3D" id="3.40.91.80">
    <property type="match status" value="1"/>
</dbReference>
<keyword evidence="3" id="KW-1185">Reference proteome</keyword>
<keyword evidence="2" id="KW-0540">Nuclease</keyword>
<dbReference type="GO" id="GO:0009307">
    <property type="term" value="P:DNA restriction-modification system"/>
    <property type="evidence" value="ECO:0007669"/>
    <property type="project" value="InterPro"/>
</dbReference>
<comment type="caution">
    <text evidence="2">The sequence shown here is derived from an EMBL/GenBank/DDBJ whole genome shotgun (WGS) entry which is preliminary data.</text>
</comment>
<dbReference type="Pfam" id="PF09019">
    <property type="entry name" value="EcoRII-C"/>
    <property type="match status" value="1"/>
</dbReference>
<feature type="domain" description="Restriction endonuclease type II EcoRII C-terminal" evidence="1">
    <location>
        <begin position="108"/>
        <end position="253"/>
    </location>
</feature>
<dbReference type="EMBL" id="NRJG01000029">
    <property type="protein sequence ID" value="RIY39596.1"/>
    <property type="molecule type" value="Genomic_DNA"/>
</dbReference>
<reference evidence="2 3" key="1">
    <citation type="submission" date="2017-08" db="EMBL/GenBank/DDBJ databases">
        <title>Reclassification of Bisgaard taxon 37 and 44.</title>
        <authorList>
            <person name="Christensen H."/>
        </authorList>
    </citation>
    <scope>NUCLEOTIDE SEQUENCE [LARGE SCALE GENOMIC DNA]</scope>
    <source>
        <strain evidence="2 3">111</strain>
    </source>
</reference>
<name>A0A3A1YQ23_9GAMM</name>
<dbReference type="AlphaFoldDB" id="A0A3A1YQ23"/>
<accession>A0A3A1YQ23</accession>
<dbReference type="RefSeq" id="WP_119530299.1">
    <property type="nucleotide sequence ID" value="NZ_JBHSSP010000022.1"/>
</dbReference>
<sequence length="304" mass="35638">MTKDFTVDEYKDFIKEERKQTFLQPYDLIYETFKKLSYHLKDKSFFIENASFIVEELRKKAWNDFLPQEKAFTTRMLKFLIDEKHANSLSSIEAITWFIEKYPEHIYALTLSNTQSRRSRAGKEFESTIELVLMGAGVPIDSQGNIGKQIFTSKGLGKMFDLVSPGAIEYDINKRNTVLISAKTTLRERWQEVPEEMGRTGAKEMFLATLDTTISSEVFSTLYEANIQVTTTKSIKENYYKDNSRVLTFEDLIKICKETASKWNQYSYSVADTEKLKEIITKQIQKHEDKEFVVDYYNERLKKY</sequence>
<keyword evidence="2" id="KW-0378">Hydrolase</keyword>
<dbReference type="InterPro" id="IPR038365">
    <property type="entry name" value="EcoRII_C_sf"/>
</dbReference>
<dbReference type="InterPro" id="IPR015109">
    <property type="entry name" value="Restrct_endonuc_II_EcoRII_C"/>
</dbReference>
<dbReference type="SUPFAM" id="SSF52980">
    <property type="entry name" value="Restriction endonuclease-like"/>
    <property type="match status" value="1"/>
</dbReference>
<dbReference type="GO" id="GO:0003677">
    <property type="term" value="F:DNA binding"/>
    <property type="evidence" value="ECO:0007669"/>
    <property type="project" value="InterPro"/>
</dbReference>
<dbReference type="CDD" id="cd22320">
    <property type="entry name" value="Ecl18kI-like"/>
    <property type="match status" value="1"/>
</dbReference>
<dbReference type="GO" id="GO:0009036">
    <property type="term" value="F:type II site-specific deoxyribonuclease activity"/>
    <property type="evidence" value="ECO:0007669"/>
    <property type="project" value="InterPro"/>
</dbReference>